<reference evidence="1 2" key="1">
    <citation type="submission" date="2018-01" db="EMBL/GenBank/DDBJ databases">
        <title>Pseudomonas phages infecting Pseudomonas sp. isolated from Prunus avium.</title>
        <authorList>
            <person name="Colberg O."/>
            <person name="Byth Carstens A."/>
        </authorList>
    </citation>
    <scope>NUCLEOTIDE SEQUENCE [LARGE SCALE GENOMIC DNA]</scope>
</reference>
<gene>
    <name evidence="1" type="ORF">PsPhBjorn_gp14</name>
</gene>
<dbReference type="EMBL" id="MG775259">
    <property type="protein sequence ID" value="AUV61802.1"/>
    <property type="molecule type" value="Genomic_DNA"/>
</dbReference>
<sequence length="72" mass="7959">MKIQPYHHSLATIGFYLVDDGDHDIGDITPDRNGEWSLSIVAEAFHPAQYVGSNDLRNIALVIDHLNSGETP</sequence>
<proteinExistence type="predicted"/>
<keyword evidence="2" id="KW-1185">Reference proteome</keyword>
<accession>A0A2K9VHP7</accession>
<evidence type="ECO:0000313" key="1">
    <source>
        <dbReference type="EMBL" id="AUV61802.1"/>
    </source>
</evidence>
<organism evidence="1 2">
    <name type="scientific">Pseudomonas phage Bjorn</name>
    <dbReference type="NCBI Taxonomy" id="2079288"/>
    <lineage>
        <taxon>Viruses</taxon>
        <taxon>Duplodnaviria</taxon>
        <taxon>Heunggongvirae</taxon>
        <taxon>Uroviricota</taxon>
        <taxon>Caudoviricetes</taxon>
        <taxon>Bjornvirus</taxon>
        <taxon>Bjornvirus bjorn</taxon>
    </lineage>
</organism>
<dbReference type="Proteomes" id="UP000240564">
    <property type="component" value="Segment"/>
</dbReference>
<name>A0A2K9VHP7_9CAUD</name>
<protein>
    <submittedName>
        <fullName evidence="1">Uncharacterized protein</fullName>
    </submittedName>
</protein>
<evidence type="ECO:0000313" key="2">
    <source>
        <dbReference type="Proteomes" id="UP000240564"/>
    </source>
</evidence>